<dbReference type="EMBL" id="AFIJ01000007">
    <property type="protein sequence ID" value="EGL42023.1"/>
    <property type="molecule type" value="Genomic_DNA"/>
</dbReference>
<keyword evidence="1" id="KW-0472">Membrane</keyword>
<accession>A0ABN0D4H9</accession>
<keyword evidence="1" id="KW-1133">Transmembrane helix</keyword>
<keyword evidence="1" id="KW-0812">Transmembrane</keyword>
<gene>
    <name evidence="2" type="ORF">HMPREF1039_0276</name>
</gene>
<name>A0ABN0D4H9_9FIRM</name>
<comment type="caution">
    <text evidence="2">The sequence shown here is derived from an EMBL/GenBank/DDBJ whole genome shotgun (WGS) entry which is preliminary data.</text>
</comment>
<evidence type="ECO:0000313" key="3">
    <source>
        <dbReference type="Proteomes" id="UP000004018"/>
    </source>
</evidence>
<sequence length="72" mass="8251">MFSGIKNKCGDTSRLQVCLVALQSLMPLHVLSIFPHDSDCLSKSCGHSITLYIFLSIKYFVYIFKAFFLCFY</sequence>
<evidence type="ECO:0000256" key="1">
    <source>
        <dbReference type="SAM" id="Phobius"/>
    </source>
</evidence>
<organism evidence="2 3">
    <name type="scientific">Megasphaera lornae</name>
    <dbReference type="NCBI Taxonomy" id="1000568"/>
    <lineage>
        <taxon>Bacteria</taxon>
        <taxon>Bacillati</taxon>
        <taxon>Bacillota</taxon>
        <taxon>Negativicutes</taxon>
        <taxon>Veillonellales</taxon>
        <taxon>Veillonellaceae</taxon>
        <taxon>Megasphaera</taxon>
    </lineage>
</organism>
<reference evidence="2 3" key="1">
    <citation type="submission" date="2011-04" db="EMBL/GenBank/DDBJ databases">
        <authorList>
            <person name="Harkins D.M."/>
            <person name="Madupu R."/>
            <person name="Durkin A.S."/>
            <person name="Torralba M."/>
            <person name="Methe B."/>
            <person name="Sutton G.G."/>
            <person name="Nelson K.E."/>
        </authorList>
    </citation>
    <scope>NUCLEOTIDE SEQUENCE [LARGE SCALE GENOMIC DNA]</scope>
    <source>
        <strain evidence="2 3">UPII 199-6</strain>
    </source>
</reference>
<feature type="transmembrane region" description="Helical" evidence="1">
    <location>
        <begin position="49"/>
        <end position="71"/>
    </location>
</feature>
<dbReference type="Proteomes" id="UP000004018">
    <property type="component" value="Unassembled WGS sequence"/>
</dbReference>
<feature type="transmembrane region" description="Helical" evidence="1">
    <location>
        <begin position="12"/>
        <end position="34"/>
    </location>
</feature>
<evidence type="ECO:0000313" key="2">
    <source>
        <dbReference type="EMBL" id="EGL42023.1"/>
    </source>
</evidence>
<protein>
    <submittedName>
        <fullName evidence="2">Uncharacterized protein</fullName>
    </submittedName>
</protein>
<keyword evidence="3" id="KW-1185">Reference proteome</keyword>
<proteinExistence type="predicted"/>